<dbReference type="AlphaFoldDB" id="A0A9Q3CID2"/>
<accession>A0A9Q3CID2</accession>
<dbReference type="Gene3D" id="3.30.420.10">
    <property type="entry name" value="Ribonuclease H-like superfamily/Ribonuclease H"/>
    <property type="match status" value="1"/>
</dbReference>
<comment type="caution">
    <text evidence="1">The sequence shown here is derived from an EMBL/GenBank/DDBJ whole genome shotgun (WGS) entry which is preliminary data.</text>
</comment>
<sequence>MEIAICNRVISHTGLFQNIRSDRDLKLNSSLWKNHHSLFGIKLTFSTANNTQTDVLAEIMIQTLEYIIIIFWAYGLEFKDTDGCNTPYWCTLILAPELTYKKSICSSTGRTTKML</sequence>
<dbReference type="GO" id="GO:0003676">
    <property type="term" value="F:nucleic acid binding"/>
    <property type="evidence" value="ECO:0007669"/>
    <property type="project" value="InterPro"/>
</dbReference>
<organism evidence="1 2">
    <name type="scientific">Austropuccinia psidii MF-1</name>
    <dbReference type="NCBI Taxonomy" id="1389203"/>
    <lineage>
        <taxon>Eukaryota</taxon>
        <taxon>Fungi</taxon>
        <taxon>Dikarya</taxon>
        <taxon>Basidiomycota</taxon>
        <taxon>Pucciniomycotina</taxon>
        <taxon>Pucciniomycetes</taxon>
        <taxon>Pucciniales</taxon>
        <taxon>Sphaerophragmiaceae</taxon>
        <taxon>Austropuccinia</taxon>
    </lineage>
</organism>
<reference evidence="1" key="1">
    <citation type="submission" date="2021-03" db="EMBL/GenBank/DDBJ databases">
        <title>Draft genome sequence of rust myrtle Austropuccinia psidii MF-1, a brazilian biotype.</title>
        <authorList>
            <person name="Quecine M.C."/>
            <person name="Pachon D.M.R."/>
            <person name="Bonatelli M.L."/>
            <person name="Correr F.H."/>
            <person name="Franceschini L.M."/>
            <person name="Leite T.F."/>
            <person name="Margarido G.R.A."/>
            <person name="Almeida C.A."/>
            <person name="Ferrarezi J.A."/>
            <person name="Labate C.A."/>
        </authorList>
    </citation>
    <scope>NUCLEOTIDE SEQUENCE</scope>
    <source>
        <strain evidence="1">MF-1</strain>
    </source>
</reference>
<dbReference type="Proteomes" id="UP000765509">
    <property type="component" value="Unassembled WGS sequence"/>
</dbReference>
<proteinExistence type="predicted"/>
<dbReference type="EMBL" id="AVOT02007085">
    <property type="protein sequence ID" value="MBW0483122.1"/>
    <property type="molecule type" value="Genomic_DNA"/>
</dbReference>
<gene>
    <name evidence="1" type="ORF">O181_022837</name>
</gene>
<evidence type="ECO:0000313" key="1">
    <source>
        <dbReference type="EMBL" id="MBW0483122.1"/>
    </source>
</evidence>
<keyword evidence="2" id="KW-1185">Reference proteome</keyword>
<name>A0A9Q3CID2_9BASI</name>
<evidence type="ECO:0000313" key="2">
    <source>
        <dbReference type="Proteomes" id="UP000765509"/>
    </source>
</evidence>
<protein>
    <submittedName>
        <fullName evidence="1">Uncharacterized protein</fullName>
    </submittedName>
</protein>
<dbReference type="InterPro" id="IPR012337">
    <property type="entry name" value="RNaseH-like_sf"/>
</dbReference>
<dbReference type="InterPro" id="IPR036397">
    <property type="entry name" value="RNaseH_sf"/>
</dbReference>
<dbReference type="SUPFAM" id="SSF53098">
    <property type="entry name" value="Ribonuclease H-like"/>
    <property type="match status" value="1"/>
</dbReference>